<gene>
    <name evidence="2" type="ORF">JCM15548_14614</name>
</gene>
<evidence type="ECO:0000313" key="2">
    <source>
        <dbReference type="EMBL" id="GAO27764.1"/>
    </source>
</evidence>
<dbReference type="AlphaFoldDB" id="A0A0E9LR87"/>
<dbReference type="Gene3D" id="2.60.200.60">
    <property type="match status" value="2"/>
</dbReference>
<keyword evidence="3" id="KW-1185">Reference proteome</keyword>
<dbReference type="InterPro" id="IPR008727">
    <property type="entry name" value="PAAR_motif"/>
</dbReference>
<dbReference type="RefSeq" id="WP_083985270.1">
    <property type="nucleotide sequence ID" value="NZ_BAZW01000096.1"/>
</dbReference>
<dbReference type="Proteomes" id="UP000032900">
    <property type="component" value="Unassembled WGS sequence"/>
</dbReference>
<feature type="coiled-coil region" evidence="1">
    <location>
        <begin position="127"/>
        <end position="154"/>
    </location>
</feature>
<dbReference type="Pfam" id="PF05488">
    <property type="entry name" value="PAAR_motif"/>
    <property type="match status" value="1"/>
</dbReference>
<dbReference type="CDD" id="cd14738">
    <property type="entry name" value="PAAR_2"/>
    <property type="match status" value="1"/>
</dbReference>
<sequence>MAGKPVATIGSMHVCPMISGTVPHVGGPVTGPGAPNVLINGQPVALMGDMCVCAGGPDTIAQGEPGVLINGTPVATMGSMTAHGGSLVMGEPNVFISTATPQKKATLPIHRIPFPKITLLDHVGAAIKRKSADLKQARENQKQLKEAAEEGEEDAPVKITNVRLVDAQRRRKRAVKLGEKAFVLATVHNAKDGETATIVLRHDSLEGEEMVTLQGEVKDGEVLVEWHADSNYYKADGHE</sequence>
<reference evidence="2 3" key="1">
    <citation type="journal article" date="2015" name="Microbes Environ.">
        <title>Distribution and evolution of nitrogen fixation genes in the phylum bacteroidetes.</title>
        <authorList>
            <person name="Inoue J."/>
            <person name="Oshima K."/>
            <person name="Suda W."/>
            <person name="Sakamoto M."/>
            <person name="Iino T."/>
            <person name="Noda S."/>
            <person name="Hongoh Y."/>
            <person name="Hattori M."/>
            <person name="Ohkuma M."/>
        </authorList>
    </citation>
    <scope>NUCLEOTIDE SEQUENCE [LARGE SCALE GENOMIC DNA]</scope>
    <source>
        <strain evidence="2">JCM 15548</strain>
    </source>
</reference>
<comment type="caution">
    <text evidence="2">The sequence shown here is derived from an EMBL/GenBank/DDBJ whole genome shotgun (WGS) entry which is preliminary data.</text>
</comment>
<evidence type="ECO:0000313" key="3">
    <source>
        <dbReference type="Proteomes" id="UP000032900"/>
    </source>
</evidence>
<name>A0A0E9LR87_9BACT</name>
<proteinExistence type="predicted"/>
<dbReference type="EMBL" id="BAZW01000096">
    <property type="protein sequence ID" value="GAO27764.1"/>
    <property type="molecule type" value="Genomic_DNA"/>
</dbReference>
<protein>
    <submittedName>
        <fullName evidence="2">Uncharacterized protein</fullName>
    </submittedName>
</protein>
<dbReference type="STRING" id="1236989.JCM15548_14614"/>
<evidence type="ECO:0000256" key="1">
    <source>
        <dbReference type="SAM" id="Coils"/>
    </source>
</evidence>
<accession>A0A0E9LR87</accession>
<dbReference type="OrthoDB" id="9807902at2"/>
<organism evidence="2 3">
    <name type="scientific">Geofilum rubicundum JCM 15548</name>
    <dbReference type="NCBI Taxonomy" id="1236989"/>
    <lineage>
        <taxon>Bacteria</taxon>
        <taxon>Pseudomonadati</taxon>
        <taxon>Bacteroidota</taxon>
        <taxon>Bacteroidia</taxon>
        <taxon>Marinilabiliales</taxon>
        <taxon>Marinilabiliaceae</taxon>
        <taxon>Geofilum</taxon>
    </lineage>
</organism>
<keyword evidence="1" id="KW-0175">Coiled coil</keyword>